<name>A0A0G0VZG7_UNCKA</name>
<keyword evidence="1" id="KW-1133">Transmembrane helix</keyword>
<protein>
    <submittedName>
        <fullName evidence="2">Uncharacterized protein</fullName>
    </submittedName>
</protein>
<evidence type="ECO:0000256" key="1">
    <source>
        <dbReference type="SAM" id="Phobius"/>
    </source>
</evidence>
<dbReference type="AlphaFoldDB" id="A0A0G0VZG7"/>
<organism evidence="2 3">
    <name type="scientific">candidate division WWE3 bacterium GW2011_GWE1_41_27</name>
    <dbReference type="NCBI Taxonomy" id="1619131"/>
    <lineage>
        <taxon>Bacteria</taxon>
        <taxon>Katanobacteria</taxon>
    </lineage>
</organism>
<dbReference type="EMBL" id="LCBF01000034">
    <property type="protein sequence ID" value="KKS06190.1"/>
    <property type="molecule type" value="Genomic_DNA"/>
</dbReference>
<gene>
    <name evidence="2" type="ORF">UU59_C0034G0002</name>
</gene>
<dbReference type="Proteomes" id="UP000034544">
    <property type="component" value="Unassembled WGS sequence"/>
</dbReference>
<evidence type="ECO:0000313" key="2">
    <source>
        <dbReference type="EMBL" id="KKS06190.1"/>
    </source>
</evidence>
<accession>A0A0G0VZG7</accession>
<reference evidence="2 3" key="1">
    <citation type="journal article" date="2015" name="Nature">
        <title>rRNA introns, odd ribosomes, and small enigmatic genomes across a large radiation of phyla.</title>
        <authorList>
            <person name="Brown C.T."/>
            <person name="Hug L.A."/>
            <person name="Thomas B.C."/>
            <person name="Sharon I."/>
            <person name="Castelle C.J."/>
            <person name="Singh A."/>
            <person name="Wilkins M.J."/>
            <person name="Williams K.H."/>
            <person name="Banfield J.F."/>
        </authorList>
    </citation>
    <scope>NUCLEOTIDE SEQUENCE [LARGE SCALE GENOMIC DNA]</scope>
</reference>
<keyword evidence="1" id="KW-0472">Membrane</keyword>
<sequence length="52" mass="6153">MDEATSARYEAEARRAAAMVFWGDFFKILGILLTSWQTYVFAFVVWWLARIF</sequence>
<keyword evidence="1" id="KW-0812">Transmembrane</keyword>
<evidence type="ECO:0000313" key="3">
    <source>
        <dbReference type="Proteomes" id="UP000034544"/>
    </source>
</evidence>
<proteinExistence type="predicted"/>
<feature type="transmembrane region" description="Helical" evidence="1">
    <location>
        <begin position="28"/>
        <end position="49"/>
    </location>
</feature>
<comment type="caution">
    <text evidence="2">The sequence shown here is derived from an EMBL/GenBank/DDBJ whole genome shotgun (WGS) entry which is preliminary data.</text>
</comment>